<dbReference type="EMBL" id="CP126980">
    <property type="protein sequence ID" value="WIM94398.1"/>
    <property type="molecule type" value="Genomic_DNA"/>
</dbReference>
<evidence type="ECO:0000313" key="1">
    <source>
        <dbReference type="EMBL" id="WIM94398.1"/>
    </source>
</evidence>
<sequence length="381" mass="41983">MPEETLAALDKARSVIPGLPGAPEDARLLSRFLATALDKWDKEYDYRSYLALELLALHGTGDPATAGDPVRRRDLLVVHLLADVLRFELAALDGLGEHLPQMRPEQSVVVKRCRLALRVARPAMRRLGLDDGLGDDADPVAAGRRLWAVVDGAITDRDRRILRLSLQPAYVIHDEYLFLRVLQAFEATFAMLVDHLRDAVAALEAGAAGEVERLLGTSTDVFRESALLFSLLATMQVKAFQTFRDFTEGASAIQSRSYKILESLCRMPDQDRLDSAAYLSVPEVRTLVLAGQANLDDMFEAVVTGGRLDAAGLHRVERAMREFAAALLRWRNTHTRIAIAMLGERLGTGYTAGTPYLKAVRDIPVFPRLAPIEATGSERGD</sequence>
<dbReference type="SUPFAM" id="SSF140959">
    <property type="entry name" value="Indolic compounds 2,3-dioxygenase-like"/>
    <property type="match status" value="1"/>
</dbReference>
<proteinExistence type="predicted"/>
<gene>
    <name evidence="1" type="ORF">ACTOB_006421</name>
</gene>
<dbReference type="InterPro" id="IPR004981">
    <property type="entry name" value="Trp_2_3_dOase"/>
</dbReference>
<evidence type="ECO:0000313" key="2">
    <source>
        <dbReference type="Proteomes" id="UP001240150"/>
    </source>
</evidence>
<dbReference type="PANTHER" id="PTHR10138:SF0">
    <property type="entry name" value="TRYPTOPHAN 2,3-DIOXYGENASE"/>
    <property type="match status" value="1"/>
</dbReference>
<dbReference type="Proteomes" id="UP001240150">
    <property type="component" value="Chromosome"/>
</dbReference>
<dbReference type="InterPro" id="IPR037217">
    <property type="entry name" value="Trp/Indoleamine_2_3_dOase-like"/>
</dbReference>
<name>A0ABY8WBC9_9ACTN</name>
<keyword evidence="2" id="KW-1185">Reference proteome</keyword>
<accession>A0ABY8WBC9</accession>
<reference evidence="1 2" key="1">
    <citation type="submission" date="2023-06" db="EMBL/GenBank/DDBJ databases">
        <authorList>
            <person name="Yushchuk O."/>
            <person name="Binda E."/>
            <person name="Ruckert-Reed C."/>
            <person name="Fedorenko V."/>
            <person name="Kalinowski J."/>
            <person name="Marinelli F."/>
        </authorList>
    </citation>
    <scope>NUCLEOTIDE SEQUENCE [LARGE SCALE GENOMIC DNA]</scope>
    <source>
        <strain evidence="1 2">NRRL 3884</strain>
    </source>
</reference>
<dbReference type="RefSeq" id="WP_284915601.1">
    <property type="nucleotide sequence ID" value="NZ_CP126980.1"/>
</dbReference>
<dbReference type="Gene3D" id="1.20.58.480">
    <property type="match status" value="1"/>
</dbReference>
<protein>
    <recommendedName>
        <fullName evidence="3">Tryptophan 2,3-dioxygenase</fullName>
    </recommendedName>
</protein>
<organism evidence="1 2">
    <name type="scientific">Actinoplanes oblitus</name>
    <dbReference type="NCBI Taxonomy" id="3040509"/>
    <lineage>
        <taxon>Bacteria</taxon>
        <taxon>Bacillati</taxon>
        <taxon>Actinomycetota</taxon>
        <taxon>Actinomycetes</taxon>
        <taxon>Micromonosporales</taxon>
        <taxon>Micromonosporaceae</taxon>
        <taxon>Actinoplanes</taxon>
    </lineage>
</organism>
<evidence type="ECO:0008006" key="3">
    <source>
        <dbReference type="Google" id="ProtNLM"/>
    </source>
</evidence>
<dbReference type="PANTHER" id="PTHR10138">
    <property type="entry name" value="TRYPTOPHAN 2,3-DIOXYGENASE"/>
    <property type="match status" value="1"/>
</dbReference>